<dbReference type="Proteomes" id="UP000007350">
    <property type="component" value="Unassembled WGS sequence"/>
</dbReference>
<reference evidence="3 4" key="1">
    <citation type="journal article" date="2012" name="BMC Genomics">
        <title>Comparative genomic analysis of human infective Trypanosoma cruzi lineages with the bat-restricted subspecies T. cruzi marinkellei.</title>
        <authorList>
            <person name="Franzen O."/>
            <person name="Talavera-Lopez C."/>
            <person name="Ochaya S."/>
            <person name="Butler C.E."/>
            <person name="Messenger L.A."/>
            <person name="Lewis M.D."/>
            <person name="Llewellyn M.S."/>
            <person name="Marinkelle C.J."/>
            <person name="Tyler K.M."/>
            <person name="Miles M.A."/>
            <person name="Andersson B."/>
        </authorList>
    </citation>
    <scope>NUCLEOTIDE SEQUENCE [LARGE SCALE GENOMIC DNA]</scope>
    <source>
        <strain evidence="3 4">B7</strain>
    </source>
</reference>
<feature type="coiled-coil region" evidence="1">
    <location>
        <begin position="157"/>
        <end position="231"/>
    </location>
</feature>
<proteinExistence type="predicted"/>
<organism evidence="3 4">
    <name type="scientific">Trypanosoma cruzi marinkellei</name>
    <dbReference type="NCBI Taxonomy" id="85056"/>
    <lineage>
        <taxon>Eukaryota</taxon>
        <taxon>Discoba</taxon>
        <taxon>Euglenozoa</taxon>
        <taxon>Kinetoplastea</taxon>
        <taxon>Metakinetoplastina</taxon>
        <taxon>Trypanosomatida</taxon>
        <taxon>Trypanosomatidae</taxon>
        <taxon>Trypanosoma</taxon>
        <taxon>Schizotrypanum</taxon>
    </lineage>
</organism>
<keyword evidence="4" id="KW-1185">Reference proteome</keyword>
<sequence length="287" mass="32166">MLEQRIISVERRSAAMERAIIAAMEEVDELRSLFLTRVNGIQRVDALEKMAQESRDATPARNKNGELMSFPNKPRVGAVGERKEKGESGRGVESDNTPCSGLTMRHLEEVMQLATEAIAASTALKEKSHLHEVRQSALEKEVEALRSQLEKRTQGVEQHTSQQVQEMEMKLRTLESKMQRQREELTEEVLKRLHGCREASPLEGGGGDGLIQGVQERVSQLELKQEALRSLVATELDAVMEDRVKSIAETHLQQLLREQQQWLKGGTVNTNSQEATTKNGVSLCCFP</sequence>
<evidence type="ECO:0000313" key="3">
    <source>
        <dbReference type="EMBL" id="EKF26541.1"/>
    </source>
</evidence>
<protein>
    <submittedName>
        <fullName evidence="3">Plectin-like protein, putative</fullName>
    </submittedName>
</protein>
<keyword evidence="1" id="KW-0175">Coiled coil</keyword>
<accession>K2MVZ2</accession>
<comment type="caution">
    <text evidence="3">The sequence shown here is derived from an EMBL/GenBank/DDBJ whole genome shotgun (WGS) entry which is preliminary data.</text>
</comment>
<feature type="region of interest" description="Disordered" evidence="2">
    <location>
        <begin position="52"/>
        <end position="99"/>
    </location>
</feature>
<dbReference type="AlphaFoldDB" id="K2MVZ2"/>
<evidence type="ECO:0000313" key="4">
    <source>
        <dbReference type="Proteomes" id="UP000007350"/>
    </source>
</evidence>
<dbReference type="EMBL" id="AHKC01020447">
    <property type="protein sequence ID" value="EKF26541.1"/>
    <property type="molecule type" value="Genomic_DNA"/>
</dbReference>
<evidence type="ECO:0000256" key="1">
    <source>
        <dbReference type="SAM" id="Coils"/>
    </source>
</evidence>
<gene>
    <name evidence="3" type="ORF">MOQ_009764</name>
</gene>
<feature type="compositionally biased region" description="Basic and acidic residues" evidence="2">
    <location>
        <begin position="80"/>
        <end position="93"/>
    </location>
</feature>
<evidence type="ECO:0000256" key="2">
    <source>
        <dbReference type="SAM" id="MobiDB-lite"/>
    </source>
</evidence>
<name>K2MVZ2_TRYCR</name>